<dbReference type="AlphaFoldDB" id="A0A090N5H7"/>
<gene>
    <name evidence="1" type="ORF">BN850_0061480</name>
</gene>
<dbReference type="EMBL" id="CBMI010001499">
    <property type="protein sequence ID" value="CEG04551.1"/>
    <property type="molecule type" value="Genomic_DNA"/>
</dbReference>
<organism evidence="1">
    <name type="scientific">Fusarium clavum</name>
    <dbReference type="NCBI Taxonomy" id="2594811"/>
    <lineage>
        <taxon>Eukaryota</taxon>
        <taxon>Fungi</taxon>
        <taxon>Dikarya</taxon>
        <taxon>Ascomycota</taxon>
        <taxon>Pezizomycotina</taxon>
        <taxon>Sordariomycetes</taxon>
        <taxon>Hypocreomycetidae</taxon>
        <taxon>Hypocreales</taxon>
        <taxon>Nectriaceae</taxon>
        <taxon>Fusarium</taxon>
        <taxon>Fusarium incarnatum-equiseti species complex</taxon>
    </lineage>
</organism>
<accession>A0A090N5H7</accession>
<reference evidence="1" key="1">
    <citation type="submission" date="2013-05" db="EMBL/GenBank/DDBJ databases">
        <title>Draft genome sequences of six wheat associated Fusarium spp. isolates.</title>
        <authorList>
            <person name="Moolhuijzen P.M."/>
            <person name="Manners J.M."/>
            <person name="Wilcox S."/>
            <person name="Bellgard M.I."/>
            <person name="Gardiner D.M."/>
        </authorList>
    </citation>
    <scope>NUCLEOTIDE SEQUENCE</scope>
    <source>
        <strain evidence="1">CS3069</strain>
    </source>
</reference>
<sequence length="125" mass="14447">MAELTSIKRRCFFVDIRMTKQDICGIGKRNATPEEVGKDTLTNYLPAELEYASIYWVYHLEASGRPNDMVYGFLLDHFLHWLEALSILKRLPHVLKVLQNLTDLVEVCSCSQMLYHSRLKTTAVL</sequence>
<proteinExistence type="predicted"/>
<dbReference type="EMBL" id="HG318612">
    <property type="protein sequence ID" value="CEG05777.1"/>
    <property type="molecule type" value="Genomic_DNA"/>
</dbReference>
<name>A0A090N5H7_9HYPO</name>
<evidence type="ECO:0000313" key="1">
    <source>
        <dbReference type="EMBL" id="CEG04551.1"/>
    </source>
</evidence>
<protein>
    <submittedName>
        <fullName evidence="1">WGS project CBMI000000000 data, contig CS3069_c001501</fullName>
    </submittedName>
</protein>